<dbReference type="GO" id="GO:0004843">
    <property type="term" value="F:cysteine-type deubiquitinase activity"/>
    <property type="evidence" value="ECO:0007669"/>
    <property type="project" value="InterPro"/>
</dbReference>
<reference evidence="3 4" key="1">
    <citation type="submission" date="2016-03" db="EMBL/GenBank/DDBJ databases">
        <authorList>
            <person name="Ploux O."/>
        </authorList>
    </citation>
    <scope>NUCLEOTIDE SEQUENCE [LARGE SCALE GENOMIC DNA]</scope>
    <source>
        <strain evidence="3 4">URUG2</strain>
    </source>
</reference>
<dbReference type="Pfam" id="PF00443">
    <property type="entry name" value="UCH"/>
    <property type="match status" value="1"/>
</dbReference>
<name>A0A2D3UV22_9PEZI</name>
<dbReference type="Gene3D" id="3.90.70.10">
    <property type="entry name" value="Cysteine proteinases"/>
    <property type="match status" value="1"/>
</dbReference>
<dbReference type="PROSITE" id="PS50235">
    <property type="entry name" value="USP_3"/>
    <property type="match status" value="1"/>
</dbReference>
<sequence length="504" mass="57471">MSFNGMNLEEYFNLSQVQRDAIEQRYRSRSRAAVGSSPSGVFKPWRRNDDQALAEARGLVKRLEAQKSAAKQAEQLALVRGEAKRKEAERKAAENAGAAATNDAKMAEGNARIARNSEAARRAYAQKPLRKMNGMRNNVRVIPDRVAIGRIGKEFPFTKMQFPRGFPGGQNRCYRNSILQCVFHTPEFYHLMGNIHKDCPYETRECLTCALQYMLTTYWNGTGYPVELVTRSDELFEAIKINFTYKGDLDIINGLQADPFDLITSFVRYIERDITGSDPNTPLDLPIRDAEVNSNNFTVPSVFDVDYIESWTCVDCNEHHPAPAVSAFGLDINVLEVQEVRRIEDYLEDYEMSPFYSRQPYRCDSEACRVRALQHGYVAPDQLRRKLIVNAPEILVVRLNRVKDEDEVNSQRIVYQEQLDLTRYSASGNDIRYKLRGIVDHIGSTQNGHYTAAVLCRPLTFLPEQGSRYCRVNETSLGPLMSDARDLLNPEDRDVYVLVYSKVP</sequence>
<dbReference type="PANTHER" id="PTHR24006">
    <property type="entry name" value="UBIQUITIN CARBOXYL-TERMINAL HYDROLASE"/>
    <property type="match status" value="1"/>
</dbReference>
<dbReference type="PROSITE" id="PS00973">
    <property type="entry name" value="USP_2"/>
    <property type="match status" value="1"/>
</dbReference>
<dbReference type="GO" id="GO:0005829">
    <property type="term" value="C:cytosol"/>
    <property type="evidence" value="ECO:0007669"/>
    <property type="project" value="TreeGrafter"/>
</dbReference>
<dbReference type="GO" id="GO:0016579">
    <property type="term" value="P:protein deubiquitination"/>
    <property type="evidence" value="ECO:0007669"/>
    <property type="project" value="InterPro"/>
</dbReference>
<dbReference type="InterPro" id="IPR001394">
    <property type="entry name" value="Peptidase_C19_UCH"/>
</dbReference>
<dbReference type="SUPFAM" id="SSF54001">
    <property type="entry name" value="Cysteine proteinases"/>
    <property type="match status" value="1"/>
</dbReference>
<evidence type="ECO:0000256" key="1">
    <source>
        <dbReference type="SAM" id="MobiDB-lite"/>
    </source>
</evidence>
<dbReference type="RefSeq" id="XP_023625978.1">
    <property type="nucleotide sequence ID" value="XM_023770210.1"/>
</dbReference>
<dbReference type="OrthoDB" id="289038at2759"/>
<feature type="domain" description="USP" evidence="2">
    <location>
        <begin position="164"/>
        <end position="503"/>
    </location>
</feature>
<evidence type="ECO:0000313" key="4">
    <source>
        <dbReference type="Proteomes" id="UP000225277"/>
    </source>
</evidence>
<dbReference type="GO" id="GO:0005634">
    <property type="term" value="C:nucleus"/>
    <property type="evidence" value="ECO:0007669"/>
    <property type="project" value="TreeGrafter"/>
</dbReference>
<dbReference type="GeneID" id="35600102"/>
<dbReference type="InterPro" id="IPR028889">
    <property type="entry name" value="USP"/>
</dbReference>
<dbReference type="Proteomes" id="UP000225277">
    <property type="component" value="Unassembled WGS sequence"/>
</dbReference>
<evidence type="ECO:0000313" key="3">
    <source>
        <dbReference type="EMBL" id="CZT19088.1"/>
    </source>
</evidence>
<protein>
    <recommendedName>
        <fullName evidence="2">USP domain-containing protein</fullName>
    </recommendedName>
</protein>
<dbReference type="EMBL" id="FJUY01000006">
    <property type="protein sequence ID" value="CZT19088.1"/>
    <property type="molecule type" value="Genomic_DNA"/>
</dbReference>
<dbReference type="STRING" id="112498.A0A2D3UV22"/>
<feature type="compositionally biased region" description="Basic and acidic residues" evidence="1">
    <location>
        <begin position="81"/>
        <end position="93"/>
    </location>
</feature>
<gene>
    <name evidence="3" type="ORF">RCC_04934</name>
</gene>
<organism evidence="3 4">
    <name type="scientific">Ramularia collo-cygni</name>
    <dbReference type="NCBI Taxonomy" id="112498"/>
    <lineage>
        <taxon>Eukaryota</taxon>
        <taxon>Fungi</taxon>
        <taxon>Dikarya</taxon>
        <taxon>Ascomycota</taxon>
        <taxon>Pezizomycotina</taxon>
        <taxon>Dothideomycetes</taxon>
        <taxon>Dothideomycetidae</taxon>
        <taxon>Mycosphaerellales</taxon>
        <taxon>Mycosphaerellaceae</taxon>
        <taxon>Ramularia</taxon>
    </lineage>
</organism>
<dbReference type="InterPro" id="IPR038765">
    <property type="entry name" value="Papain-like_cys_pep_sf"/>
</dbReference>
<evidence type="ECO:0000259" key="2">
    <source>
        <dbReference type="PROSITE" id="PS50235"/>
    </source>
</evidence>
<dbReference type="AlphaFoldDB" id="A0A2D3UV22"/>
<proteinExistence type="predicted"/>
<dbReference type="InterPro" id="IPR050164">
    <property type="entry name" value="Peptidase_C19"/>
</dbReference>
<feature type="region of interest" description="Disordered" evidence="1">
    <location>
        <begin position="80"/>
        <end position="108"/>
    </location>
</feature>
<dbReference type="InterPro" id="IPR018200">
    <property type="entry name" value="USP_CS"/>
</dbReference>
<keyword evidence="4" id="KW-1185">Reference proteome</keyword>
<feature type="compositionally biased region" description="Low complexity" evidence="1">
    <location>
        <begin position="94"/>
        <end position="104"/>
    </location>
</feature>
<accession>A0A2D3UV22</accession>